<gene>
    <name evidence="1" type="ORF">DFH08DRAFT_812555</name>
</gene>
<protein>
    <submittedName>
        <fullName evidence="1">Uncharacterized protein</fullName>
    </submittedName>
</protein>
<comment type="caution">
    <text evidence="1">The sequence shown here is derived from an EMBL/GenBank/DDBJ whole genome shotgun (WGS) entry which is preliminary data.</text>
</comment>
<dbReference type="PROSITE" id="PS51257">
    <property type="entry name" value="PROKAR_LIPOPROTEIN"/>
    <property type="match status" value="1"/>
</dbReference>
<accession>A0AAD6ZV01</accession>
<keyword evidence="2" id="KW-1185">Reference proteome</keyword>
<proteinExistence type="predicted"/>
<dbReference type="EMBL" id="JARIHO010000028">
    <property type="protein sequence ID" value="KAJ7339164.1"/>
    <property type="molecule type" value="Genomic_DNA"/>
</dbReference>
<organism evidence="1 2">
    <name type="scientific">Mycena albidolilacea</name>
    <dbReference type="NCBI Taxonomy" id="1033008"/>
    <lineage>
        <taxon>Eukaryota</taxon>
        <taxon>Fungi</taxon>
        <taxon>Dikarya</taxon>
        <taxon>Basidiomycota</taxon>
        <taxon>Agaricomycotina</taxon>
        <taxon>Agaricomycetes</taxon>
        <taxon>Agaricomycetidae</taxon>
        <taxon>Agaricales</taxon>
        <taxon>Marasmiineae</taxon>
        <taxon>Mycenaceae</taxon>
        <taxon>Mycena</taxon>
    </lineage>
</organism>
<name>A0AAD6ZV01_9AGAR</name>
<sequence>MPTPYGKSVGHNSPHTRGFHDSPSCQSIFGACFAVSTIAERKLRLGRVGPTCKLVKAWNISFFRPRHLDLSRLSGPTPTPASRQATDPAFLKWQQATSGAEKQLAMKEYEKYEGKWHGFALVMCASTNMAAEKNDQALGEAHAYAERDHIEVEQKEDHFAVWPDSESNGDSRTWGRSTQYYQHHGSSLLHLVSGVSVSVAATRKVESRLDKST</sequence>
<evidence type="ECO:0000313" key="2">
    <source>
        <dbReference type="Proteomes" id="UP001218218"/>
    </source>
</evidence>
<evidence type="ECO:0000313" key="1">
    <source>
        <dbReference type="EMBL" id="KAJ7339164.1"/>
    </source>
</evidence>
<dbReference type="Proteomes" id="UP001218218">
    <property type="component" value="Unassembled WGS sequence"/>
</dbReference>
<reference evidence="1" key="1">
    <citation type="submission" date="2023-03" db="EMBL/GenBank/DDBJ databases">
        <title>Massive genome expansion in bonnet fungi (Mycena s.s.) driven by repeated elements and novel gene families across ecological guilds.</title>
        <authorList>
            <consortium name="Lawrence Berkeley National Laboratory"/>
            <person name="Harder C.B."/>
            <person name="Miyauchi S."/>
            <person name="Viragh M."/>
            <person name="Kuo A."/>
            <person name="Thoen E."/>
            <person name="Andreopoulos B."/>
            <person name="Lu D."/>
            <person name="Skrede I."/>
            <person name="Drula E."/>
            <person name="Henrissat B."/>
            <person name="Morin E."/>
            <person name="Kohler A."/>
            <person name="Barry K."/>
            <person name="LaButti K."/>
            <person name="Morin E."/>
            <person name="Salamov A."/>
            <person name="Lipzen A."/>
            <person name="Mereny Z."/>
            <person name="Hegedus B."/>
            <person name="Baldrian P."/>
            <person name="Stursova M."/>
            <person name="Weitz H."/>
            <person name="Taylor A."/>
            <person name="Grigoriev I.V."/>
            <person name="Nagy L.G."/>
            <person name="Martin F."/>
            <person name="Kauserud H."/>
        </authorList>
    </citation>
    <scope>NUCLEOTIDE SEQUENCE</scope>
    <source>
        <strain evidence="1">CBHHK002</strain>
    </source>
</reference>
<dbReference type="AlphaFoldDB" id="A0AAD6ZV01"/>